<sequence>MNETWVPASGEIVTDPGEPGGLTVAAGVFDIDLRAAGPGEPFAELSDPSGTAGDVGWDNEPGQVPTPPAGDRKVSISLPTLPFEVGEPVLDLNNPLRAEFPLVRPDESTIPGAAVVVTVEDDGTGLIPVLRIDDVDTYELLEQASGGAGLSFAYEVSDDLRVEVAEPVDGGDGTELESGEFQVVDVTTASQDDGDSDVTVFSGGRPQQWDSSAGSPGAAPDGSLARLSADVVDEGDAGSVDRLIAPVDGDQVVAMDMEIAADGRSVVATADDAMFADPDAVGPFYIDPQIKGGLHEWTAVRSGWPTSSASYKFSDSEGVGLCPTWGYPICDRTSVSRLLFEFSMSGLPAGVSGSHVSGATFSALGSHSYTCNKYGVDLYQTAENGVSSATDWDSRGNWQDYRFQSQKSVTHRDGCTGRSSRVSWGAKAAAVSVANGDWDYVTLGLRAVDEGNQDKWQRYVANTLNGSSHKAQFTVTFNRPPYMPSAASMRTQAQMTGDELECAGFSSSPTVVRTRVPLFRAAGVDPEGEAPWNQSVELKFRVVDHIAGTVRWESGWTGLQASPSEHRVRVPEDRQLTSQRTYRWQAAARDSSGKSTGWSETNCYIRPDVTGPNAPEVNSSKYPSWPAGVAGGVGQAGTFTLSANGSTDLKLYKYSFNNGEKADTITTSGSSSRSVSFAPSESGYNEVEVQSQDVAGNWSPVEKYEFWVGYPARDGLWHLDEGTGTTSLNEVTSAPTAGNLTWSSGVSWGTGALRETFVDPNDPDDPRFVGDKALVFDGTGVARTSGPAVAIDKSYTMMAFIKPAANFSGVGAAISQEGAKRGAFHLGYTDSADCGTETDETDRQLPCWGLWVKDADTTDAGHTAVRSDVPAIAGQWVHVVGIYDASDPANPTLSVRVCDPSAQLETPDPVTVEIDPVAWTAPGPMRLGSGMRAGVPEWPFRGAIDDVRVYRELVETERLDRICWGVDAS</sequence>
<dbReference type="EMBL" id="JBHSFI010000001">
    <property type="protein sequence ID" value="MFC4627052.1"/>
    <property type="molecule type" value="Genomic_DNA"/>
</dbReference>
<name>A0ABV9HAG0_9MICO</name>
<dbReference type="InterPro" id="IPR013320">
    <property type="entry name" value="ConA-like_dom_sf"/>
</dbReference>
<gene>
    <name evidence="2" type="ORF">ACFO6V_02320</name>
</gene>
<reference evidence="3" key="1">
    <citation type="journal article" date="2019" name="Int. J. Syst. Evol. Microbiol.">
        <title>The Global Catalogue of Microorganisms (GCM) 10K type strain sequencing project: providing services to taxonomists for standard genome sequencing and annotation.</title>
        <authorList>
            <consortium name="The Broad Institute Genomics Platform"/>
            <consortium name="The Broad Institute Genome Sequencing Center for Infectious Disease"/>
            <person name="Wu L."/>
            <person name="Ma J."/>
        </authorList>
    </citation>
    <scope>NUCLEOTIDE SEQUENCE [LARGE SCALE GENOMIC DNA]</scope>
    <source>
        <strain evidence="3">CCUG 42722</strain>
    </source>
</reference>
<dbReference type="Gene3D" id="2.60.120.200">
    <property type="match status" value="1"/>
</dbReference>
<proteinExistence type="predicted"/>
<evidence type="ECO:0000313" key="3">
    <source>
        <dbReference type="Proteomes" id="UP001596011"/>
    </source>
</evidence>
<organism evidence="2 3">
    <name type="scientific">Promicromonospora alba</name>
    <dbReference type="NCBI Taxonomy" id="1616110"/>
    <lineage>
        <taxon>Bacteria</taxon>
        <taxon>Bacillati</taxon>
        <taxon>Actinomycetota</taxon>
        <taxon>Actinomycetes</taxon>
        <taxon>Micrococcales</taxon>
        <taxon>Promicromonosporaceae</taxon>
        <taxon>Promicromonospora</taxon>
    </lineage>
</organism>
<keyword evidence="3" id="KW-1185">Reference proteome</keyword>
<feature type="region of interest" description="Disordered" evidence="1">
    <location>
        <begin position="37"/>
        <end position="70"/>
    </location>
</feature>
<accession>A0ABV9HAG0</accession>
<dbReference type="Gene3D" id="2.60.40.10">
    <property type="entry name" value="Immunoglobulins"/>
    <property type="match status" value="1"/>
</dbReference>
<dbReference type="SUPFAM" id="SSF49899">
    <property type="entry name" value="Concanavalin A-like lectins/glucanases"/>
    <property type="match status" value="1"/>
</dbReference>
<dbReference type="InterPro" id="IPR017868">
    <property type="entry name" value="Filamin/ABP280_repeat-like"/>
</dbReference>
<evidence type="ECO:0000256" key="1">
    <source>
        <dbReference type="SAM" id="MobiDB-lite"/>
    </source>
</evidence>
<feature type="region of interest" description="Disordered" evidence="1">
    <location>
        <begin position="190"/>
        <end position="222"/>
    </location>
</feature>
<comment type="caution">
    <text evidence="2">The sequence shown here is derived from an EMBL/GenBank/DDBJ whole genome shotgun (WGS) entry which is preliminary data.</text>
</comment>
<dbReference type="PROSITE" id="PS50194">
    <property type="entry name" value="FILAMIN_REPEAT"/>
    <property type="match status" value="1"/>
</dbReference>
<dbReference type="InterPro" id="IPR013783">
    <property type="entry name" value="Ig-like_fold"/>
</dbReference>
<protein>
    <submittedName>
        <fullName evidence="2">LamG-like jellyroll fold domain-containing protein</fullName>
    </submittedName>
</protein>
<evidence type="ECO:0000313" key="2">
    <source>
        <dbReference type="EMBL" id="MFC4627052.1"/>
    </source>
</evidence>
<dbReference type="Pfam" id="PF13385">
    <property type="entry name" value="Laminin_G_3"/>
    <property type="match status" value="1"/>
</dbReference>
<dbReference type="RefSeq" id="WP_377131764.1">
    <property type="nucleotide sequence ID" value="NZ_JBHSFI010000001.1"/>
</dbReference>
<dbReference type="Proteomes" id="UP001596011">
    <property type="component" value="Unassembled WGS sequence"/>
</dbReference>